<dbReference type="GO" id="GO:0004519">
    <property type="term" value="F:endonuclease activity"/>
    <property type="evidence" value="ECO:0007669"/>
    <property type="project" value="UniProtKB-KW"/>
</dbReference>
<proteinExistence type="predicted"/>
<keyword evidence="1" id="KW-0540">Nuclease</keyword>
<reference evidence="1" key="1">
    <citation type="journal article" date="2015" name="ISME J.">
        <title>Draft Genome Sequence of Streptomyces incarnatus NRRL8089, which Produces the Nucleoside Antibiotic Sinefungin.</title>
        <authorList>
            <person name="Oshima K."/>
            <person name="Hattori M."/>
            <person name="Shimizu H."/>
            <person name="Fukuda K."/>
            <person name="Nemoto M."/>
            <person name="Inagaki K."/>
            <person name="Tamura T."/>
        </authorList>
    </citation>
    <scope>NUCLEOTIDE SEQUENCE</scope>
    <source>
        <strain evidence="1">FACHB-1277</strain>
    </source>
</reference>
<gene>
    <name evidence="1" type="ORF">H6F44_22355</name>
</gene>
<evidence type="ECO:0000313" key="2">
    <source>
        <dbReference type="Proteomes" id="UP000631421"/>
    </source>
</evidence>
<keyword evidence="1" id="KW-0378">Hydrolase</keyword>
<reference evidence="1" key="2">
    <citation type="submission" date="2020-08" db="EMBL/GenBank/DDBJ databases">
        <authorList>
            <person name="Chen M."/>
            <person name="Teng W."/>
            <person name="Zhao L."/>
            <person name="Hu C."/>
            <person name="Zhou Y."/>
            <person name="Han B."/>
            <person name="Song L."/>
            <person name="Shu W."/>
        </authorList>
    </citation>
    <scope>NUCLEOTIDE SEQUENCE</scope>
    <source>
        <strain evidence="1">FACHB-1277</strain>
    </source>
</reference>
<protein>
    <submittedName>
        <fullName evidence="1">Restriction endonuclease subunit R</fullName>
    </submittedName>
</protein>
<evidence type="ECO:0000313" key="1">
    <source>
        <dbReference type="EMBL" id="MBD2152831.1"/>
    </source>
</evidence>
<sequence>MVTLAAKNLNFEDVQHLLGFHESGEMGVFSDYLDLESISDFEQTELTEICTNFRRYLLSGRVSEGQIKFLALAPLMNLTGYYNQEIELLLEENIQRIDILESDTSITGRYDILAVKKSGVPNLTKLWVLIVEAKRAGIEPFTGIPQLLTYAHESLQSQSSVWGLATNGLHFQFIRICAGESPNYQLFPSLSLIESEPSIQVFKVLKAICKS</sequence>
<name>A0A926UX14_9CYAN</name>
<dbReference type="AlphaFoldDB" id="A0A926UX14"/>
<dbReference type="Proteomes" id="UP000631421">
    <property type="component" value="Unassembled WGS sequence"/>
</dbReference>
<dbReference type="RefSeq" id="WP_190353288.1">
    <property type="nucleotide sequence ID" value="NZ_JACJPY010000160.1"/>
</dbReference>
<organism evidence="1 2">
    <name type="scientific">Pseudanabaena cinerea FACHB-1277</name>
    <dbReference type="NCBI Taxonomy" id="2949581"/>
    <lineage>
        <taxon>Bacteria</taxon>
        <taxon>Bacillati</taxon>
        <taxon>Cyanobacteriota</taxon>
        <taxon>Cyanophyceae</taxon>
        <taxon>Pseudanabaenales</taxon>
        <taxon>Pseudanabaenaceae</taxon>
        <taxon>Pseudanabaena</taxon>
        <taxon>Pseudanabaena cinerea</taxon>
    </lineage>
</organism>
<keyword evidence="2" id="KW-1185">Reference proteome</keyword>
<dbReference type="EMBL" id="JACJPY010000160">
    <property type="protein sequence ID" value="MBD2152831.1"/>
    <property type="molecule type" value="Genomic_DNA"/>
</dbReference>
<accession>A0A926UX14</accession>
<keyword evidence="1" id="KW-0255">Endonuclease</keyword>
<comment type="caution">
    <text evidence="1">The sequence shown here is derived from an EMBL/GenBank/DDBJ whole genome shotgun (WGS) entry which is preliminary data.</text>
</comment>